<organism evidence="5 6">
    <name type="scientific">Streptomyces musisoli</name>
    <dbReference type="NCBI Taxonomy" id="2802280"/>
    <lineage>
        <taxon>Bacteria</taxon>
        <taxon>Bacillati</taxon>
        <taxon>Actinomycetota</taxon>
        <taxon>Actinomycetes</taxon>
        <taxon>Kitasatosporales</taxon>
        <taxon>Streptomycetaceae</taxon>
        <taxon>Streptomyces</taxon>
    </lineage>
</organism>
<dbReference type="PANTHER" id="PTHR38096:SF1">
    <property type="entry name" value="ENTEROBACTIN SYNTHASE COMPONENT D"/>
    <property type="match status" value="1"/>
</dbReference>
<name>A0ABS1NT44_9ACTN</name>
<feature type="compositionally biased region" description="Basic and acidic residues" evidence="2">
    <location>
        <begin position="52"/>
        <end position="61"/>
    </location>
</feature>
<dbReference type="EMBL" id="JAERRH010000001">
    <property type="protein sequence ID" value="MBL1103042.1"/>
    <property type="molecule type" value="Genomic_DNA"/>
</dbReference>
<comment type="caution">
    <text evidence="5">The sequence shown here is derived from an EMBL/GenBank/DDBJ whole genome shotgun (WGS) entry which is preliminary data.</text>
</comment>
<feature type="region of interest" description="Disordered" evidence="2">
    <location>
        <begin position="45"/>
        <end position="64"/>
    </location>
</feature>
<keyword evidence="6" id="KW-1185">Reference proteome</keyword>
<sequence length="188" mass="19975">MAVEPAVPGRVATGMRTEWRAVRRPYGPHQQSAAGRRAAAAALAAAGSADRTVPRDPDGRPRFPPGFAGSISHTDRLAVAVVVPGAAAVGVDIESAAVGPRMAGFVLSRRERHTLLPPVWERTPRELFSAKEAAFKALNGNGELDDFLFWKIELSRSGDALIASCRGATVPVWVRSAEGISCAVAIRW</sequence>
<dbReference type="PANTHER" id="PTHR38096">
    <property type="entry name" value="ENTEROBACTIN SYNTHASE COMPONENT D"/>
    <property type="match status" value="1"/>
</dbReference>
<evidence type="ECO:0000313" key="6">
    <source>
        <dbReference type="Proteomes" id="UP000621386"/>
    </source>
</evidence>
<accession>A0ABS1NT44</accession>
<feature type="domain" description="4'-phosphopantetheinyl transferase N-terminal" evidence="4">
    <location>
        <begin position="32"/>
        <end position="82"/>
    </location>
</feature>
<dbReference type="Gene3D" id="3.90.470.20">
    <property type="entry name" value="4'-phosphopantetheinyl transferase domain"/>
    <property type="match status" value="1"/>
</dbReference>
<dbReference type="InterPro" id="IPR008278">
    <property type="entry name" value="4-PPantetheinyl_Trfase_dom"/>
</dbReference>
<evidence type="ECO:0000259" key="4">
    <source>
        <dbReference type="Pfam" id="PF17837"/>
    </source>
</evidence>
<proteinExistence type="predicted"/>
<dbReference type="GO" id="GO:0016740">
    <property type="term" value="F:transferase activity"/>
    <property type="evidence" value="ECO:0007669"/>
    <property type="project" value="UniProtKB-KW"/>
</dbReference>
<dbReference type="InterPro" id="IPR037143">
    <property type="entry name" value="4-PPantetheinyl_Trfase_dom_sf"/>
</dbReference>
<evidence type="ECO:0000256" key="1">
    <source>
        <dbReference type="ARBA" id="ARBA00022679"/>
    </source>
</evidence>
<dbReference type="Pfam" id="PF17837">
    <property type="entry name" value="4PPT_N"/>
    <property type="match status" value="1"/>
</dbReference>
<feature type="domain" description="4'-phosphopantetheinyl transferase" evidence="3">
    <location>
        <begin position="88"/>
        <end position="175"/>
    </location>
</feature>
<gene>
    <name evidence="5" type="ORF">JK361_00175</name>
</gene>
<reference evidence="5 6" key="1">
    <citation type="submission" date="2021-01" db="EMBL/GenBank/DDBJ databases">
        <title>WGS of actinomycetes isolated from Thailand.</title>
        <authorList>
            <person name="Thawai C."/>
        </authorList>
    </citation>
    <scope>NUCLEOTIDE SEQUENCE [LARGE SCALE GENOMIC DNA]</scope>
    <source>
        <strain evidence="5 6">CH5-8</strain>
    </source>
</reference>
<protein>
    <submittedName>
        <fullName evidence="5">4'-phosphopantetheinyl transferase superfamily protein</fullName>
    </submittedName>
</protein>
<keyword evidence="1 5" id="KW-0808">Transferase</keyword>
<dbReference type="RefSeq" id="WP_201813520.1">
    <property type="nucleotide sequence ID" value="NZ_JAERRH010000001.1"/>
</dbReference>
<dbReference type="SUPFAM" id="SSF56214">
    <property type="entry name" value="4'-phosphopantetheinyl transferase"/>
    <property type="match status" value="1"/>
</dbReference>
<dbReference type="Proteomes" id="UP000621386">
    <property type="component" value="Unassembled WGS sequence"/>
</dbReference>
<dbReference type="Pfam" id="PF01648">
    <property type="entry name" value="ACPS"/>
    <property type="match status" value="1"/>
</dbReference>
<evidence type="ECO:0000313" key="5">
    <source>
        <dbReference type="EMBL" id="MBL1103042.1"/>
    </source>
</evidence>
<dbReference type="InterPro" id="IPR041354">
    <property type="entry name" value="4PPT_N"/>
</dbReference>
<evidence type="ECO:0000259" key="3">
    <source>
        <dbReference type="Pfam" id="PF01648"/>
    </source>
</evidence>
<evidence type="ECO:0000256" key="2">
    <source>
        <dbReference type="SAM" id="MobiDB-lite"/>
    </source>
</evidence>
<dbReference type="InterPro" id="IPR003542">
    <property type="entry name" value="Enbac_synth_compD-like"/>
</dbReference>